<sequence length="58" mass="6719">MDCLFYRGKLQLKLKLKLKLKLNNLPGGCLGCLFQIIGEYSGIKKTSLRWIFICTIFH</sequence>
<proteinExistence type="predicted"/>
<name>A0A653K4J7_9GAMM</name>
<dbReference type="EMBL" id="CABWKZ010000014">
    <property type="protein sequence ID" value="VXA55492.1"/>
    <property type="molecule type" value="Genomic_DNA"/>
</dbReference>
<gene>
    <name evidence="1" type="ORF">ACI8B_210281</name>
</gene>
<evidence type="ECO:0000313" key="2">
    <source>
        <dbReference type="Proteomes" id="UP000430404"/>
    </source>
</evidence>
<protein>
    <submittedName>
        <fullName evidence="1">Uncharacterized protein</fullName>
    </submittedName>
</protein>
<evidence type="ECO:0000313" key="1">
    <source>
        <dbReference type="EMBL" id="VXA55492.1"/>
    </source>
</evidence>
<reference evidence="1 2" key="1">
    <citation type="submission" date="2019-10" db="EMBL/GenBank/DDBJ databases">
        <authorList>
            <person name="Karimi E."/>
        </authorList>
    </citation>
    <scope>NUCLEOTIDE SEQUENCE [LARGE SCALE GENOMIC DNA]</scope>
    <source>
        <strain evidence="1">Acinetobacter sp. 8BE</strain>
    </source>
</reference>
<organism evidence="1 2">
    <name type="scientific">Acinetobacter proteolyticus</name>
    <dbReference type="NCBI Taxonomy" id="1776741"/>
    <lineage>
        <taxon>Bacteria</taxon>
        <taxon>Pseudomonadati</taxon>
        <taxon>Pseudomonadota</taxon>
        <taxon>Gammaproteobacteria</taxon>
        <taxon>Moraxellales</taxon>
        <taxon>Moraxellaceae</taxon>
        <taxon>Acinetobacter</taxon>
    </lineage>
</organism>
<accession>A0A653K4J7</accession>
<dbReference type="AlphaFoldDB" id="A0A653K4J7"/>
<dbReference type="Proteomes" id="UP000430404">
    <property type="component" value="Unassembled WGS sequence"/>
</dbReference>